<evidence type="ECO:0000313" key="6">
    <source>
        <dbReference type="Proteomes" id="UP000664332"/>
    </source>
</evidence>
<name>A0A939ITK6_9CORY</name>
<dbReference type="InterPro" id="IPR040503">
    <property type="entry name" value="TRHO_N"/>
</dbReference>
<dbReference type="PANTHER" id="PTHR43268:SF6">
    <property type="entry name" value="THIOSULFATE SULFURTRANSFERASE_RHODANESE-LIKE DOMAIN-CONTAINING PROTEIN 2"/>
    <property type="match status" value="1"/>
</dbReference>
<dbReference type="HAMAP" id="MF_00469">
    <property type="entry name" value="TrhO"/>
    <property type="match status" value="1"/>
</dbReference>
<keyword evidence="2 3" id="KW-0560">Oxidoreductase</keyword>
<dbReference type="NCBIfam" id="NF001134">
    <property type="entry name" value="PRK00142.1-2"/>
    <property type="match status" value="1"/>
</dbReference>
<evidence type="ECO:0000256" key="3">
    <source>
        <dbReference type="HAMAP-Rule" id="MF_00469"/>
    </source>
</evidence>
<dbReference type="GO" id="GO:0016705">
    <property type="term" value="F:oxidoreductase activity, acting on paired donors, with incorporation or reduction of molecular oxygen"/>
    <property type="evidence" value="ECO:0007669"/>
    <property type="project" value="UniProtKB-UniRule"/>
</dbReference>
<dbReference type="CDD" id="cd01518">
    <property type="entry name" value="RHOD_YceA"/>
    <property type="match status" value="1"/>
</dbReference>
<dbReference type="SUPFAM" id="SSF52821">
    <property type="entry name" value="Rhodanese/Cell cycle control phosphatase"/>
    <property type="match status" value="1"/>
</dbReference>
<dbReference type="InterPro" id="IPR036873">
    <property type="entry name" value="Rhodanese-like_dom_sf"/>
</dbReference>
<dbReference type="SMART" id="SM00450">
    <property type="entry name" value="RHOD"/>
    <property type="match status" value="1"/>
</dbReference>
<dbReference type="InterPro" id="IPR022111">
    <property type="entry name" value="Rhodanese_C"/>
</dbReference>
<comment type="catalytic activity">
    <reaction evidence="3">
        <text>uridine(34) in tRNA + AH2 + O2 = 5-hydroxyuridine(34) in tRNA + A + H2O</text>
        <dbReference type="Rhea" id="RHEA:64224"/>
        <dbReference type="Rhea" id="RHEA-COMP:11727"/>
        <dbReference type="Rhea" id="RHEA-COMP:13381"/>
        <dbReference type="ChEBI" id="CHEBI:13193"/>
        <dbReference type="ChEBI" id="CHEBI:15377"/>
        <dbReference type="ChEBI" id="CHEBI:15379"/>
        <dbReference type="ChEBI" id="CHEBI:17499"/>
        <dbReference type="ChEBI" id="CHEBI:65315"/>
        <dbReference type="ChEBI" id="CHEBI:136877"/>
    </reaction>
</comment>
<feature type="domain" description="Rhodanese" evidence="4">
    <location>
        <begin position="130"/>
        <end position="225"/>
    </location>
</feature>
<dbReference type="AlphaFoldDB" id="A0A939ITK6"/>
<dbReference type="Pfam" id="PF17773">
    <property type="entry name" value="UPF0176_N"/>
    <property type="match status" value="1"/>
</dbReference>
<evidence type="ECO:0000313" key="5">
    <source>
        <dbReference type="EMBL" id="MBN9643954.1"/>
    </source>
</evidence>
<keyword evidence="1 3" id="KW-0819">tRNA processing</keyword>
<keyword evidence="6" id="KW-1185">Reference proteome</keyword>
<dbReference type="Gene3D" id="3.30.70.100">
    <property type="match status" value="1"/>
</dbReference>
<dbReference type="InterPro" id="IPR001763">
    <property type="entry name" value="Rhodanese-like_dom"/>
</dbReference>
<dbReference type="Proteomes" id="UP000664332">
    <property type="component" value="Unassembled WGS sequence"/>
</dbReference>
<dbReference type="InterPro" id="IPR020936">
    <property type="entry name" value="TrhO"/>
</dbReference>
<comment type="function">
    <text evidence="3">Catalyzes oxygen-dependent 5-hydroxyuridine (ho5U) modification at position 34 in tRNAs.</text>
</comment>
<dbReference type="PANTHER" id="PTHR43268">
    <property type="entry name" value="THIOSULFATE SULFURTRANSFERASE/RHODANESE-LIKE DOMAIN-CONTAINING PROTEIN 2"/>
    <property type="match status" value="1"/>
</dbReference>
<dbReference type="EC" id="1.14.-.-" evidence="3"/>
<comment type="caution">
    <text evidence="5">The sequence shown here is derived from an EMBL/GenBank/DDBJ whole genome shotgun (WGS) entry which is preliminary data.</text>
</comment>
<comment type="similarity">
    <text evidence="3">Belongs to the TrhO family.</text>
</comment>
<organism evidence="5 6">
    <name type="scientific">Corynebacterium mendelii</name>
    <dbReference type="NCBI Taxonomy" id="2765362"/>
    <lineage>
        <taxon>Bacteria</taxon>
        <taxon>Bacillati</taxon>
        <taxon>Actinomycetota</taxon>
        <taxon>Actinomycetes</taxon>
        <taxon>Mycobacteriales</taxon>
        <taxon>Corynebacteriaceae</taxon>
        <taxon>Corynebacterium</taxon>
    </lineage>
</organism>
<dbReference type="EMBL" id="JAFLEQ010000008">
    <property type="protein sequence ID" value="MBN9643954.1"/>
    <property type="molecule type" value="Genomic_DNA"/>
</dbReference>
<reference evidence="5" key="1">
    <citation type="submission" date="2021-03" db="EMBL/GenBank/DDBJ databases">
        <authorList>
            <person name="Sun Q."/>
        </authorList>
    </citation>
    <scope>NUCLEOTIDE SEQUENCE</scope>
    <source>
        <strain evidence="5">CCM 8862</strain>
    </source>
</reference>
<proteinExistence type="inferred from homology"/>
<dbReference type="Gene3D" id="3.40.250.10">
    <property type="entry name" value="Rhodanese-like domain"/>
    <property type="match status" value="1"/>
</dbReference>
<dbReference type="Pfam" id="PF12368">
    <property type="entry name" value="Rhodanese_C"/>
    <property type="match status" value="1"/>
</dbReference>
<gene>
    <name evidence="3" type="primary">trhO</name>
    <name evidence="5" type="ORF">JZY06_04885</name>
</gene>
<sequence length="286" mass="32258">MSQDKILLYYRFTPLADPTSIMLWQKSLCARLNLKGRILVSTHGINGTVGGDVKDIKRYMKQMRKYPPFADIDFKSSDGSADDFPRLMVKVRDEIVAFGAPEELEVDGNGVVDGGIHLTPQQLHALVEEKGDEVVFFDGRNAREAEIGKFRGAIVPDVETTRDFLKELESGKYDRLKDKPVVTYCTGGIRCEVLTSLMKHRGFNEVYQLDGGIVKYGEAFGNEGLWEGSVFVFDKRMHLEFPGEAKQLGHCFNCGQETNMFRNTRGDGGRELKLICDDCAPELEWR</sequence>
<dbReference type="GO" id="GO:0006400">
    <property type="term" value="P:tRNA modification"/>
    <property type="evidence" value="ECO:0007669"/>
    <property type="project" value="UniProtKB-UniRule"/>
</dbReference>
<protein>
    <recommendedName>
        <fullName evidence="3">tRNA uridine(34) hydroxylase</fullName>
        <ecNumber evidence="3">1.14.-.-</ecNumber>
    </recommendedName>
    <alternativeName>
        <fullName evidence="3">tRNA hydroxylation protein O</fullName>
    </alternativeName>
</protein>
<evidence type="ECO:0000256" key="2">
    <source>
        <dbReference type="ARBA" id="ARBA00023002"/>
    </source>
</evidence>
<dbReference type="PROSITE" id="PS50206">
    <property type="entry name" value="RHODANESE_3"/>
    <property type="match status" value="1"/>
</dbReference>
<accession>A0A939ITK6</accession>
<dbReference type="RefSeq" id="WP_207118747.1">
    <property type="nucleotide sequence ID" value="NZ_JAFLEQ010000008.1"/>
</dbReference>
<dbReference type="Pfam" id="PF00581">
    <property type="entry name" value="Rhodanese"/>
    <property type="match status" value="1"/>
</dbReference>
<evidence type="ECO:0000256" key="1">
    <source>
        <dbReference type="ARBA" id="ARBA00022694"/>
    </source>
</evidence>
<evidence type="ECO:0000259" key="4">
    <source>
        <dbReference type="PROSITE" id="PS50206"/>
    </source>
</evidence>